<dbReference type="GO" id="GO:0016740">
    <property type="term" value="F:transferase activity"/>
    <property type="evidence" value="ECO:0007669"/>
    <property type="project" value="UniProtKB-KW"/>
</dbReference>
<evidence type="ECO:0000313" key="1">
    <source>
        <dbReference type="EMBL" id="MTH68907.1"/>
    </source>
</evidence>
<dbReference type="Gene3D" id="3.90.550.10">
    <property type="entry name" value="Spore Coat Polysaccharide Biosynthesis Protein SpsA, Chain A"/>
    <property type="match status" value="1"/>
</dbReference>
<comment type="caution">
    <text evidence="1">The sequence shown here is derived from an EMBL/GenBank/DDBJ whole genome shotgun (WGS) entry which is preliminary data.</text>
</comment>
<name>A0A6I3MA19_9MICO</name>
<keyword evidence="2" id="KW-1185">Reference proteome</keyword>
<dbReference type="PANTHER" id="PTHR43179:SF7">
    <property type="entry name" value="RHAMNOSYLTRANSFERASE WBBL"/>
    <property type="match status" value="1"/>
</dbReference>
<accession>A0A6I3MA19</accession>
<dbReference type="RefSeq" id="WP_328289072.1">
    <property type="nucleotide sequence ID" value="NZ_BAAAIB010000002.1"/>
</dbReference>
<dbReference type="EMBL" id="WMLB01000023">
    <property type="protein sequence ID" value="MTH68907.1"/>
    <property type="molecule type" value="Genomic_DNA"/>
</dbReference>
<dbReference type="InterPro" id="IPR029044">
    <property type="entry name" value="Nucleotide-diphossugar_trans"/>
</dbReference>
<evidence type="ECO:0000313" key="2">
    <source>
        <dbReference type="Proteomes" id="UP000433071"/>
    </source>
</evidence>
<dbReference type="Pfam" id="PF13641">
    <property type="entry name" value="Glyco_tranf_2_3"/>
    <property type="match status" value="1"/>
</dbReference>
<organism evidence="1 2">
    <name type="scientific">Agromyces bracchium</name>
    <dbReference type="NCBI Taxonomy" id="88376"/>
    <lineage>
        <taxon>Bacteria</taxon>
        <taxon>Bacillati</taxon>
        <taxon>Actinomycetota</taxon>
        <taxon>Actinomycetes</taxon>
        <taxon>Micrococcales</taxon>
        <taxon>Microbacteriaceae</taxon>
        <taxon>Agromyces</taxon>
    </lineage>
</organism>
<gene>
    <name evidence="1" type="ORF">GJ743_11040</name>
</gene>
<protein>
    <submittedName>
        <fullName evidence="1">Glycosyltransferase</fullName>
    </submittedName>
</protein>
<keyword evidence="1" id="KW-0808">Transferase</keyword>
<sequence>MSTPQVAIVTVSYGSDEALEPFLASVPSAGAEDAVVVVADNRPGFGEAERIATTHGAEYLPMPANLGYGGAVNRAVRGLPDSVEWVLVSNPDIVLGPGSLDVLVATGSADPRIGSLGPRVLNADGSLYPSARDVPSLRTGIGHALLYRVWPGNPWTTRYHRSESEPTGRDAGWLSGSCLLVRRRAFDELGGFDDSYFMYFEDVDLGYRLGKAGWLNRYEPAASVVHTGAHSTSESSSAMIRVHHDSAARFVARKYPSPLLWPVRAIILAGLRVRAEVETRRGRGGKV</sequence>
<dbReference type="AlphaFoldDB" id="A0A6I3MA19"/>
<proteinExistence type="predicted"/>
<dbReference type="SUPFAM" id="SSF53448">
    <property type="entry name" value="Nucleotide-diphospho-sugar transferases"/>
    <property type="match status" value="1"/>
</dbReference>
<dbReference type="CDD" id="cd04186">
    <property type="entry name" value="GT_2_like_c"/>
    <property type="match status" value="1"/>
</dbReference>
<dbReference type="PANTHER" id="PTHR43179">
    <property type="entry name" value="RHAMNOSYLTRANSFERASE WBBL"/>
    <property type="match status" value="1"/>
</dbReference>
<dbReference type="Proteomes" id="UP000433071">
    <property type="component" value="Unassembled WGS sequence"/>
</dbReference>
<reference evidence="1 2" key="1">
    <citation type="submission" date="2019-11" db="EMBL/GenBank/DDBJ databases">
        <title>Agromyces kandeliae sp. nov., isolated from mangrove soil.</title>
        <authorList>
            <person name="Wang R."/>
        </authorList>
    </citation>
    <scope>NUCLEOTIDE SEQUENCE [LARGE SCALE GENOMIC DNA]</scope>
    <source>
        <strain evidence="1 2">JCM 11433</strain>
    </source>
</reference>